<dbReference type="InterPro" id="IPR028082">
    <property type="entry name" value="Peripla_BP_I"/>
</dbReference>
<dbReference type="GO" id="GO:0003700">
    <property type="term" value="F:DNA-binding transcription factor activity"/>
    <property type="evidence" value="ECO:0007669"/>
    <property type="project" value="TreeGrafter"/>
</dbReference>
<dbReference type="PROSITE" id="PS50932">
    <property type="entry name" value="HTH_LACI_2"/>
    <property type="match status" value="1"/>
</dbReference>
<keyword evidence="3" id="KW-0804">Transcription</keyword>
<dbReference type="Pfam" id="PF13407">
    <property type="entry name" value="Peripla_BP_4"/>
    <property type="match status" value="1"/>
</dbReference>
<sequence length="342" mass="38747">MKKKITIKDIARVANVSIGTVDRVIHKRGKVSETALQQVNDALKELDYKPNPLARTLRNNVVYKINILIPDPNKDPYWVPCEQGINAVIEEYEAFDIEISVLLFDPSKPESFSQIGNDLVEKGSDALLFVPLFEKESVLLLEKLNKKDILTGTFNSLPRNHVDHHVGHDLFLSGRVAAKLVSDVIQPSSRIGIIHINEAVNNAIHMRQKEKGFRTYFKDHYADHDVLTKKINTSNVTEALRDFIAEEKVDIFFVTTSKTYEVALALKQLNKKATVVGYDLLPENVACLQNGEIQFLIHQAPKLQASLSLKNLVEKLLFNKEFPKKQLLPIEIINSENIKSYL</sequence>
<organism evidence="6 7">
    <name type="scientific">Maribacter polysiphoniae</name>
    <dbReference type="NCBI Taxonomy" id="429344"/>
    <lineage>
        <taxon>Bacteria</taxon>
        <taxon>Pseudomonadati</taxon>
        <taxon>Bacteroidota</taxon>
        <taxon>Flavobacteriia</taxon>
        <taxon>Flavobacteriales</taxon>
        <taxon>Flavobacteriaceae</taxon>
        <taxon>Maribacter</taxon>
    </lineage>
</organism>
<dbReference type="AlphaFoldDB" id="A0A316EH51"/>
<dbReference type="EMBL" id="JACWLN010000007">
    <property type="protein sequence ID" value="MBD1261942.1"/>
    <property type="molecule type" value="Genomic_DNA"/>
</dbReference>
<dbReference type="CDD" id="cd01392">
    <property type="entry name" value="HTH_LacI"/>
    <property type="match status" value="1"/>
</dbReference>
<dbReference type="GO" id="GO:0000976">
    <property type="term" value="F:transcription cis-regulatory region binding"/>
    <property type="evidence" value="ECO:0007669"/>
    <property type="project" value="TreeGrafter"/>
</dbReference>
<keyword evidence="8" id="KW-1185">Reference proteome</keyword>
<evidence type="ECO:0000313" key="7">
    <source>
        <dbReference type="Proteomes" id="UP000245667"/>
    </source>
</evidence>
<dbReference type="SMART" id="SM00354">
    <property type="entry name" value="HTH_LACI"/>
    <property type="match status" value="1"/>
</dbReference>
<name>A0A316EH51_9FLAO</name>
<dbReference type="InterPro" id="IPR000843">
    <property type="entry name" value="HTH_LacI"/>
</dbReference>
<evidence type="ECO:0000259" key="4">
    <source>
        <dbReference type="PROSITE" id="PS50932"/>
    </source>
</evidence>
<dbReference type="EMBL" id="QGGQ01000008">
    <property type="protein sequence ID" value="PWK22310.1"/>
    <property type="molecule type" value="Genomic_DNA"/>
</dbReference>
<reference evidence="5 8" key="2">
    <citation type="submission" date="2020-07" db="EMBL/GenBank/DDBJ databases">
        <title>The draft genome sequence of Maribacter polysiphoniae KCTC 22021.</title>
        <authorList>
            <person name="Mu L."/>
        </authorList>
    </citation>
    <scope>NUCLEOTIDE SEQUENCE [LARGE SCALE GENOMIC DNA]</scope>
    <source>
        <strain evidence="5 8">KCTC 22021</strain>
    </source>
</reference>
<evidence type="ECO:0000256" key="3">
    <source>
        <dbReference type="ARBA" id="ARBA00023163"/>
    </source>
</evidence>
<evidence type="ECO:0000256" key="1">
    <source>
        <dbReference type="ARBA" id="ARBA00023015"/>
    </source>
</evidence>
<comment type="caution">
    <text evidence="6">The sequence shown here is derived from an EMBL/GenBank/DDBJ whole genome shotgun (WGS) entry which is preliminary data.</text>
</comment>
<dbReference type="InterPro" id="IPR010982">
    <property type="entry name" value="Lambda_DNA-bd_dom_sf"/>
</dbReference>
<dbReference type="Pfam" id="PF00356">
    <property type="entry name" value="LacI"/>
    <property type="match status" value="1"/>
</dbReference>
<dbReference type="RefSeq" id="WP_170117874.1">
    <property type="nucleotide sequence ID" value="NZ_JACWLN010000007.1"/>
</dbReference>
<protein>
    <submittedName>
        <fullName evidence="5">LacI family DNA-binding transcriptional regulator</fullName>
    </submittedName>
    <submittedName>
        <fullName evidence="6">LacI family transcriptional regulator</fullName>
    </submittedName>
</protein>
<reference evidence="6 7" key="1">
    <citation type="submission" date="2018-05" db="EMBL/GenBank/DDBJ databases">
        <title>Genomic Encyclopedia of Archaeal and Bacterial Type Strains, Phase II (KMG-II): from individual species to whole genera.</title>
        <authorList>
            <person name="Goeker M."/>
        </authorList>
    </citation>
    <scope>NUCLEOTIDE SEQUENCE [LARGE SCALE GENOMIC DNA]</scope>
    <source>
        <strain evidence="6 7">DSM 23514</strain>
    </source>
</reference>
<evidence type="ECO:0000313" key="6">
    <source>
        <dbReference type="EMBL" id="PWK22310.1"/>
    </source>
</evidence>
<keyword evidence="1" id="KW-0805">Transcription regulation</keyword>
<dbReference type="PANTHER" id="PTHR30146">
    <property type="entry name" value="LACI-RELATED TRANSCRIPTIONAL REPRESSOR"/>
    <property type="match status" value="1"/>
</dbReference>
<dbReference type="Gene3D" id="1.10.260.40">
    <property type="entry name" value="lambda repressor-like DNA-binding domains"/>
    <property type="match status" value="1"/>
</dbReference>
<dbReference type="InterPro" id="IPR025997">
    <property type="entry name" value="SBP_2_dom"/>
</dbReference>
<dbReference type="SUPFAM" id="SSF47413">
    <property type="entry name" value="lambda repressor-like DNA-binding domains"/>
    <property type="match status" value="1"/>
</dbReference>
<dbReference type="Proteomes" id="UP000245667">
    <property type="component" value="Unassembled WGS sequence"/>
</dbReference>
<accession>A0A316EH51</accession>
<evidence type="ECO:0000313" key="5">
    <source>
        <dbReference type="EMBL" id="MBD1261942.1"/>
    </source>
</evidence>
<dbReference type="PROSITE" id="PS00356">
    <property type="entry name" value="HTH_LACI_1"/>
    <property type="match status" value="1"/>
</dbReference>
<keyword evidence="2 5" id="KW-0238">DNA-binding</keyword>
<proteinExistence type="predicted"/>
<dbReference type="SUPFAM" id="SSF53822">
    <property type="entry name" value="Periplasmic binding protein-like I"/>
    <property type="match status" value="1"/>
</dbReference>
<gene>
    <name evidence="5" type="ORF">HZY62_15165</name>
    <name evidence="6" type="ORF">LX92_03231</name>
</gene>
<feature type="domain" description="HTH lacI-type" evidence="4">
    <location>
        <begin position="5"/>
        <end position="59"/>
    </location>
</feature>
<dbReference type="PANTHER" id="PTHR30146:SF144">
    <property type="entry name" value="LACI-FAMILY TRANSCRIPTION REGULATOR"/>
    <property type="match status" value="1"/>
</dbReference>
<evidence type="ECO:0000313" key="8">
    <source>
        <dbReference type="Proteomes" id="UP000651837"/>
    </source>
</evidence>
<dbReference type="Gene3D" id="3.40.50.2300">
    <property type="match status" value="2"/>
</dbReference>
<evidence type="ECO:0000256" key="2">
    <source>
        <dbReference type="ARBA" id="ARBA00023125"/>
    </source>
</evidence>
<dbReference type="Proteomes" id="UP000651837">
    <property type="component" value="Unassembled WGS sequence"/>
</dbReference>